<dbReference type="Proteomes" id="UP001253595">
    <property type="component" value="Unassembled WGS sequence"/>
</dbReference>
<name>A0ABU1V3J3_9GAMM</name>
<organism evidence="1 2">
    <name type="scientific">Cellvibrio fibrivorans</name>
    <dbReference type="NCBI Taxonomy" id="126350"/>
    <lineage>
        <taxon>Bacteria</taxon>
        <taxon>Pseudomonadati</taxon>
        <taxon>Pseudomonadota</taxon>
        <taxon>Gammaproteobacteria</taxon>
        <taxon>Cellvibrionales</taxon>
        <taxon>Cellvibrionaceae</taxon>
        <taxon>Cellvibrio</taxon>
    </lineage>
</organism>
<keyword evidence="2" id="KW-1185">Reference proteome</keyword>
<proteinExistence type="predicted"/>
<dbReference type="RefSeq" id="WP_310075844.1">
    <property type="nucleotide sequence ID" value="NZ_JAVDVX010000009.1"/>
</dbReference>
<reference evidence="1 2" key="1">
    <citation type="submission" date="2023-07" db="EMBL/GenBank/DDBJ databases">
        <title>Sorghum-associated microbial communities from plants grown in Nebraska, USA.</title>
        <authorList>
            <person name="Schachtman D."/>
        </authorList>
    </citation>
    <scope>NUCLEOTIDE SEQUENCE [LARGE SCALE GENOMIC DNA]</scope>
    <source>
        <strain evidence="1 2">BE190</strain>
    </source>
</reference>
<evidence type="ECO:0000313" key="2">
    <source>
        <dbReference type="Proteomes" id="UP001253595"/>
    </source>
</evidence>
<evidence type="ECO:0000313" key="1">
    <source>
        <dbReference type="EMBL" id="MDR7091984.1"/>
    </source>
</evidence>
<comment type="caution">
    <text evidence="1">The sequence shown here is derived from an EMBL/GenBank/DDBJ whole genome shotgun (WGS) entry which is preliminary data.</text>
</comment>
<dbReference type="EMBL" id="JAVDVX010000009">
    <property type="protein sequence ID" value="MDR7091984.1"/>
    <property type="molecule type" value="Genomic_DNA"/>
</dbReference>
<gene>
    <name evidence="1" type="ORF">J2X05_004022</name>
</gene>
<sequence length="323" mass="37583">MSTRLGIYDKWEKGFKKHLKSLLANQVQTDLFVGTLKEYCQTGDFVSSPFKEKPSVSPAWFQWEQSRLNGGLVYLSRIHAKTYELNVLNSQVCNLDCLGNSFLASYFSSLIDIHMYSSFSVRFGRSCDMSLDMKVVPYASIGFLIGAQPQALSFSRLLIKAFHKKWFNYQEYPIFCFMLRILADFLDEKPLELSGKAAQEILFHELFNEWKNPDPDSIAELCLAVCDYHTHQCKPDSGNKWHEFNNGEWVWWPIEINLLFKLRELLGFKNPDINHPLMNTTLGQLPAEKEFVMDDLLLKVLERMQSQGFDENEVFEKIYSEKF</sequence>
<accession>A0ABU1V3J3</accession>
<protein>
    <submittedName>
        <fullName evidence="1">Uncharacterized protein</fullName>
    </submittedName>
</protein>